<feature type="transmembrane region" description="Helical" evidence="6">
    <location>
        <begin position="290"/>
        <end position="309"/>
    </location>
</feature>
<feature type="transmembrane region" description="Helical" evidence="6">
    <location>
        <begin position="60"/>
        <end position="80"/>
    </location>
</feature>
<dbReference type="Pfam" id="PF01943">
    <property type="entry name" value="Polysacc_synt"/>
    <property type="match status" value="1"/>
</dbReference>
<sequence>MLALYLLMKENVLNFFTQGDERSLNVKKNIALMILVKGGSILLSLLLVPLTLNYVDNECYGVWLTLSSMVVWISFFDIGINNGLRNRLTEALAHNDYELGRKYVSTTYAILFLIFIPLMCLLLLVAPFVNWYSLLNINQGNVEGLLIAICIVIAYFCINFIFSTINIVTLAVQKPAISSMITLVQQLVSLTIIYILTLTTKGSLVYLCLALCVAPLVVILGANMVLYKKRYQEIAPTFKSVDFSVSSDLMKLGIQFFIIQTACIVQCQLINFLIIRYYGAAEVTSYNISYKYFSVLTMVWTIIITPLWAAVSDATVKQDYAWVKNAERKYLKLFMLFVLGGAFMFFISSYVYDLWVGSKVVITSILSFWVFIYCLVSMFSGIYVTILNGMGLLKVQMYACFFSPFVFLGLCYIFINMGLGVHGFLIAMIISSFNGYLLAPVQYILHMKSL</sequence>
<evidence type="ECO:0000256" key="2">
    <source>
        <dbReference type="ARBA" id="ARBA00022475"/>
    </source>
</evidence>
<feature type="transmembrane region" description="Helical" evidence="6">
    <location>
        <begin position="204"/>
        <end position="226"/>
    </location>
</feature>
<feature type="transmembrane region" description="Helical" evidence="6">
    <location>
        <begin position="398"/>
        <end position="415"/>
    </location>
</feature>
<dbReference type="AlphaFoldDB" id="E6SSX4"/>
<feature type="transmembrane region" description="Helical" evidence="6">
    <location>
        <begin position="421"/>
        <end position="445"/>
    </location>
</feature>
<reference key="1">
    <citation type="submission" date="2010-11" db="EMBL/GenBank/DDBJ databases">
        <title>The complete genome of Bacteroides helcogenes P 36-108.</title>
        <authorList>
            <consortium name="US DOE Joint Genome Institute (JGI-PGF)"/>
            <person name="Lucas S."/>
            <person name="Copeland A."/>
            <person name="Lapidus A."/>
            <person name="Bruce D."/>
            <person name="Goodwin L."/>
            <person name="Pitluck S."/>
            <person name="Kyrpides N."/>
            <person name="Mavromatis K."/>
            <person name="Ivanova N."/>
            <person name="Zeytun A."/>
            <person name="Brettin T."/>
            <person name="Detter J.C."/>
            <person name="Tapia R."/>
            <person name="Han C."/>
            <person name="Land M."/>
            <person name="Hauser L."/>
            <person name="Markowitz V."/>
            <person name="Cheng J.-F."/>
            <person name="Hugenholtz P."/>
            <person name="Woyke T."/>
            <person name="Wu D."/>
            <person name="Gronow S."/>
            <person name="Wellnitz S."/>
            <person name="Brambilla E."/>
            <person name="Klenk H.-P."/>
            <person name="Eisen J.A."/>
        </authorList>
    </citation>
    <scope>NUCLEOTIDE SEQUENCE</scope>
    <source>
        <strain>P 36-108</strain>
    </source>
</reference>
<keyword evidence="4 6" id="KW-1133">Transmembrane helix</keyword>
<evidence type="ECO:0000256" key="5">
    <source>
        <dbReference type="ARBA" id="ARBA00023136"/>
    </source>
</evidence>
<protein>
    <submittedName>
        <fullName evidence="7">Polysaccharide biosynthesis protein</fullName>
    </submittedName>
</protein>
<evidence type="ECO:0000313" key="7">
    <source>
        <dbReference type="EMBL" id="ADV44205.1"/>
    </source>
</evidence>
<keyword evidence="5 6" id="KW-0472">Membrane</keyword>
<dbReference type="STRING" id="693979.Bache_2236"/>
<dbReference type="GO" id="GO:0005886">
    <property type="term" value="C:plasma membrane"/>
    <property type="evidence" value="ECO:0007669"/>
    <property type="project" value="UniProtKB-SubCell"/>
</dbReference>
<dbReference type="InterPro" id="IPR050833">
    <property type="entry name" value="Poly_Biosynth_Transport"/>
</dbReference>
<feature type="transmembrane region" description="Helical" evidence="6">
    <location>
        <begin position="144"/>
        <end position="168"/>
    </location>
</feature>
<comment type="subcellular location">
    <subcellularLocation>
        <location evidence="1">Cell membrane</location>
        <topology evidence="1">Multi-pass membrane protein</topology>
    </subcellularLocation>
</comment>
<name>E6SSX4_BACT6</name>
<dbReference type="InterPro" id="IPR002797">
    <property type="entry name" value="Polysacc_synth"/>
</dbReference>
<keyword evidence="2" id="KW-1003">Cell membrane</keyword>
<dbReference type="KEGG" id="bhl:Bache_2236"/>
<dbReference type="EMBL" id="CP002352">
    <property type="protein sequence ID" value="ADV44205.1"/>
    <property type="molecule type" value="Genomic_DNA"/>
</dbReference>
<feature type="transmembrane region" description="Helical" evidence="6">
    <location>
        <begin position="108"/>
        <end position="132"/>
    </location>
</feature>
<feature type="transmembrane region" description="Helical" evidence="6">
    <location>
        <begin position="330"/>
        <end position="352"/>
    </location>
</feature>
<evidence type="ECO:0000256" key="1">
    <source>
        <dbReference type="ARBA" id="ARBA00004651"/>
    </source>
</evidence>
<evidence type="ECO:0000313" key="8">
    <source>
        <dbReference type="Proteomes" id="UP000008630"/>
    </source>
</evidence>
<keyword evidence="3 6" id="KW-0812">Transmembrane</keyword>
<reference evidence="7 8" key="2">
    <citation type="journal article" date="2011" name="Stand. Genomic Sci.">
        <title>Complete genome sequence of Bacteroides helcogenes type strain (P 36-108).</title>
        <authorList>
            <person name="Pati A."/>
            <person name="Gronow S."/>
            <person name="Zeytun A."/>
            <person name="Lapidus A."/>
            <person name="Nolan M."/>
            <person name="Hammon N."/>
            <person name="Deshpande S."/>
            <person name="Cheng J.F."/>
            <person name="Tapia R."/>
            <person name="Han C."/>
            <person name="Goodwin L."/>
            <person name="Pitluck S."/>
            <person name="Liolios K."/>
            <person name="Pagani I."/>
            <person name="Ivanova N."/>
            <person name="Mavromatis K."/>
            <person name="Chen A."/>
            <person name="Palaniappan K."/>
            <person name="Land M."/>
            <person name="Hauser L."/>
            <person name="Chang Y.J."/>
            <person name="Jeffries C.D."/>
            <person name="Detter J.C."/>
            <person name="Brambilla E."/>
            <person name="Rohde M."/>
            <person name="Goker M."/>
            <person name="Woyke T."/>
            <person name="Bristow J."/>
            <person name="Eisen J.A."/>
            <person name="Markowitz V."/>
            <person name="Hugenholtz P."/>
            <person name="Kyrpides N.C."/>
            <person name="Klenk H.P."/>
            <person name="Lucas S."/>
        </authorList>
    </citation>
    <scope>NUCLEOTIDE SEQUENCE [LARGE SCALE GENOMIC DNA]</scope>
    <source>
        <strain evidence="8">ATCC 35417 / DSM 20613 / JCM 6297 / CCUG 15421 / P 36-108</strain>
    </source>
</reference>
<feature type="transmembrane region" description="Helical" evidence="6">
    <location>
        <begin position="364"/>
        <end position="386"/>
    </location>
</feature>
<proteinExistence type="predicted"/>
<feature type="transmembrane region" description="Helical" evidence="6">
    <location>
        <begin position="30"/>
        <end position="48"/>
    </location>
</feature>
<keyword evidence="8" id="KW-1185">Reference proteome</keyword>
<dbReference type="PANTHER" id="PTHR30250:SF11">
    <property type="entry name" value="O-ANTIGEN TRANSPORTER-RELATED"/>
    <property type="match status" value="1"/>
</dbReference>
<evidence type="ECO:0000256" key="4">
    <source>
        <dbReference type="ARBA" id="ARBA00022989"/>
    </source>
</evidence>
<evidence type="ECO:0000256" key="3">
    <source>
        <dbReference type="ARBA" id="ARBA00022692"/>
    </source>
</evidence>
<dbReference type="PATRIC" id="fig|693979.3.peg.2348"/>
<evidence type="ECO:0000256" key="6">
    <source>
        <dbReference type="SAM" id="Phobius"/>
    </source>
</evidence>
<feature type="transmembrane region" description="Helical" evidence="6">
    <location>
        <begin position="256"/>
        <end position="278"/>
    </location>
</feature>
<dbReference type="PANTHER" id="PTHR30250">
    <property type="entry name" value="PST FAMILY PREDICTED COLANIC ACID TRANSPORTER"/>
    <property type="match status" value="1"/>
</dbReference>
<dbReference type="CDD" id="cd12082">
    <property type="entry name" value="MATE_like"/>
    <property type="match status" value="1"/>
</dbReference>
<organism evidence="7 8">
    <name type="scientific">Bacteroides helcogenes (strain ATCC 35417 / DSM 20613 / JCM 6297 / CCUG 15421 / P 36-108)</name>
    <dbReference type="NCBI Taxonomy" id="693979"/>
    <lineage>
        <taxon>Bacteria</taxon>
        <taxon>Pseudomonadati</taxon>
        <taxon>Bacteroidota</taxon>
        <taxon>Bacteroidia</taxon>
        <taxon>Bacteroidales</taxon>
        <taxon>Bacteroidaceae</taxon>
        <taxon>Bacteroides</taxon>
    </lineage>
</organism>
<dbReference type="Proteomes" id="UP000008630">
    <property type="component" value="Chromosome"/>
</dbReference>
<gene>
    <name evidence="7" type="ordered locus">Bache_2236</name>
</gene>
<feature type="transmembrane region" description="Helical" evidence="6">
    <location>
        <begin position="180"/>
        <end position="198"/>
    </location>
</feature>
<dbReference type="HOGENOM" id="CLU_044954_1_0_10"/>
<accession>E6SSX4</accession>
<dbReference type="eggNOG" id="COG2244">
    <property type="taxonomic scope" value="Bacteria"/>
</dbReference>